<accession>A0A2C3IDE5</accession>
<evidence type="ECO:0000313" key="2">
    <source>
        <dbReference type="EMBL" id="PES27876.1"/>
    </source>
</evidence>
<dbReference type="EMBL" id="JARAOX010000152">
    <property type="protein sequence ID" value="MDD9781871.1"/>
    <property type="molecule type" value="Genomic_DNA"/>
</dbReference>
<evidence type="ECO:0000313" key="3">
    <source>
        <dbReference type="Proteomes" id="UP000220341"/>
    </source>
</evidence>
<dbReference type="EMBL" id="NTYW01000127">
    <property type="protein sequence ID" value="PES27876.1"/>
    <property type="molecule type" value="Genomic_DNA"/>
</dbReference>
<dbReference type="AlphaFoldDB" id="A0A2C3IDE5"/>
<name>A0A2C3IDE5_PRIMG</name>
<comment type="caution">
    <text evidence="2">The sequence shown here is derived from an EMBL/GenBank/DDBJ whole genome shotgun (WGS) entry which is preliminary data.</text>
</comment>
<dbReference type="Proteomes" id="UP000220341">
    <property type="component" value="Unassembled WGS sequence"/>
</dbReference>
<reference evidence="2 3" key="1">
    <citation type="submission" date="2017-09" db="EMBL/GenBank/DDBJ databases">
        <title>Large-scale bioinformatics analysis of Bacillus genomes uncovers conserved roles of natural products in bacterial physiology.</title>
        <authorList>
            <consortium name="Agbiome Team Llc"/>
            <person name="Bleich R.M."/>
            <person name="Kirk G.J."/>
            <person name="Santa Maria K.C."/>
            <person name="Allen S.E."/>
            <person name="Farag S."/>
            <person name="Shank E.A."/>
            <person name="Bowers A."/>
        </authorList>
    </citation>
    <scope>NUCLEOTIDE SEQUENCE [LARGE SCALE GENOMIC DNA]</scope>
    <source>
        <strain evidence="2 3">AFS003013</strain>
    </source>
</reference>
<evidence type="ECO:0008006" key="5">
    <source>
        <dbReference type="Google" id="ProtNLM"/>
    </source>
</evidence>
<proteinExistence type="predicted"/>
<dbReference type="RefSeq" id="WP_013058456.1">
    <property type="nucleotide sequence ID" value="NZ_CATKPS010000011.1"/>
</dbReference>
<evidence type="ECO:0000313" key="1">
    <source>
        <dbReference type="EMBL" id="MDD9781871.1"/>
    </source>
</evidence>
<gene>
    <name evidence="2" type="ORF">CN497_30775</name>
    <name evidence="1" type="ORF">PVE99_05590</name>
</gene>
<reference evidence="1 4" key="2">
    <citation type="submission" date="2023-02" db="EMBL/GenBank/DDBJ databases">
        <authorList>
            <person name="Olszewska D."/>
        </authorList>
    </citation>
    <scope>NUCLEOTIDE SEQUENCE [LARGE SCALE GENOMIC DNA]</scope>
    <source>
        <strain evidence="1 4">FDU301</strain>
    </source>
</reference>
<organism evidence="2 3">
    <name type="scientific">Priestia megaterium</name>
    <name type="common">Bacillus megaterium</name>
    <dbReference type="NCBI Taxonomy" id="1404"/>
    <lineage>
        <taxon>Bacteria</taxon>
        <taxon>Bacillati</taxon>
        <taxon>Bacillota</taxon>
        <taxon>Bacilli</taxon>
        <taxon>Bacillales</taxon>
        <taxon>Bacillaceae</taxon>
        <taxon>Priestia</taxon>
    </lineage>
</organism>
<dbReference type="Proteomes" id="UP001213771">
    <property type="component" value="Unassembled WGS sequence"/>
</dbReference>
<evidence type="ECO:0000313" key="4">
    <source>
        <dbReference type="Proteomes" id="UP001213771"/>
    </source>
</evidence>
<sequence>MKYGEREFTLQLRNRINKIEQELRDVTMKLEQIYTPLFQKQNLDLFVKFEVTNGDHFDEGYESVVIIFINDDIEGDMLDFYNVVVWKCSRTFLGIPLSKKIFGSKVIGELVGESLSDIKVELETHLDDFLELPD</sequence>
<protein>
    <recommendedName>
        <fullName evidence="5">DoxX</fullName>
    </recommendedName>
</protein>